<dbReference type="RefSeq" id="WP_027289958.1">
    <property type="nucleotide sequence ID" value="NZ_UGVL01000001.1"/>
</dbReference>
<dbReference type="InterPro" id="IPR024654">
    <property type="entry name" value="Calcineurin-like_PHP_lpxH"/>
</dbReference>
<dbReference type="SUPFAM" id="SSF56300">
    <property type="entry name" value="Metallo-dependent phosphatases"/>
    <property type="match status" value="1"/>
</dbReference>
<dbReference type="GO" id="GO:0016787">
    <property type="term" value="F:hydrolase activity"/>
    <property type="evidence" value="ECO:0007669"/>
    <property type="project" value="InterPro"/>
</dbReference>
<dbReference type="InterPro" id="IPR051918">
    <property type="entry name" value="STPP_CPPED1"/>
</dbReference>
<dbReference type="Gene3D" id="3.60.21.10">
    <property type="match status" value="1"/>
</dbReference>
<evidence type="ECO:0000256" key="2">
    <source>
        <dbReference type="SAM" id="SignalP"/>
    </source>
</evidence>
<keyword evidence="5" id="KW-1185">Reference proteome</keyword>
<evidence type="ECO:0000256" key="1">
    <source>
        <dbReference type="ARBA" id="ARBA00008950"/>
    </source>
</evidence>
<name>A0A379MTU1_9BACT</name>
<feature type="signal peptide" evidence="2">
    <location>
        <begin position="1"/>
        <end position="20"/>
    </location>
</feature>
<dbReference type="Pfam" id="PF12850">
    <property type="entry name" value="Metallophos_2"/>
    <property type="match status" value="1"/>
</dbReference>
<dbReference type="PANTHER" id="PTHR43143:SF1">
    <property type="entry name" value="SERINE_THREONINE-PROTEIN PHOSPHATASE CPPED1"/>
    <property type="match status" value="1"/>
</dbReference>
<dbReference type="EMBL" id="UGVL01000001">
    <property type="protein sequence ID" value="SUE34169.1"/>
    <property type="molecule type" value="Genomic_DNA"/>
</dbReference>
<comment type="similarity">
    <text evidence="1">Belongs to the metallophosphoesterase superfamily. YfcE family.</text>
</comment>
<dbReference type="InterPro" id="IPR029052">
    <property type="entry name" value="Metallo-depent_PP-like"/>
</dbReference>
<dbReference type="OrthoDB" id="9816081at2"/>
<dbReference type="Proteomes" id="UP000255233">
    <property type="component" value="Unassembled WGS sequence"/>
</dbReference>
<dbReference type="STRING" id="880526.GCA_000427365_00007"/>
<gene>
    <name evidence="4" type="ORF">NCTC11190_01387</name>
</gene>
<sequence length="325" mass="36755">MLKFSSRLLLLSLAVGGSFSCSPTEKPLTFTIASDFHAQDVPDGGARLEAFIDSAAARKVDFVIELGDFCRLDSASEPFRRIWARFPGDKYHVIGNHDMDAYDAETYVRGMGMPNRYYSFDKGDYHFVVLDGNNLFDGEKYTHYAHANYYGNAKQRAFIDPEQVEWLRDDLASTGKRCVIFSHQSLDRAVGNREEVRKVLEEENERAGFKKVVAAFSGHNHSNYTKTINGITYIQINSASYVWVDQPSGTERRYPEDINRKYTVLEYSITYDRPLFGIVTLTGDGLTLEGVEGAFLPPLPREVGLGDSLGPFPLVPWIRDVELRF</sequence>
<evidence type="ECO:0000313" key="4">
    <source>
        <dbReference type="EMBL" id="SUE34169.1"/>
    </source>
</evidence>
<dbReference type="AlphaFoldDB" id="A0A379MTU1"/>
<proteinExistence type="inferred from homology"/>
<evidence type="ECO:0000259" key="3">
    <source>
        <dbReference type="Pfam" id="PF12850"/>
    </source>
</evidence>
<evidence type="ECO:0000313" key="5">
    <source>
        <dbReference type="Proteomes" id="UP000255233"/>
    </source>
</evidence>
<protein>
    <submittedName>
        <fullName evidence="4">Calcineurin-like phosphoesterase superfamily domain</fullName>
    </submittedName>
</protein>
<reference evidence="4 5" key="1">
    <citation type="submission" date="2018-06" db="EMBL/GenBank/DDBJ databases">
        <authorList>
            <consortium name="Pathogen Informatics"/>
            <person name="Doyle S."/>
        </authorList>
    </citation>
    <scope>NUCLEOTIDE SEQUENCE [LARGE SCALE GENOMIC DNA]</scope>
    <source>
        <strain evidence="4 5">NCTC11190</strain>
    </source>
</reference>
<keyword evidence="2" id="KW-0732">Signal</keyword>
<organism evidence="4 5">
    <name type="scientific">Rikenella microfusus</name>
    <dbReference type="NCBI Taxonomy" id="28139"/>
    <lineage>
        <taxon>Bacteria</taxon>
        <taxon>Pseudomonadati</taxon>
        <taxon>Bacteroidota</taxon>
        <taxon>Bacteroidia</taxon>
        <taxon>Bacteroidales</taxon>
        <taxon>Rikenellaceae</taxon>
        <taxon>Rikenella</taxon>
    </lineage>
</organism>
<accession>A0A379MTU1</accession>
<dbReference type="PANTHER" id="PTHR43143">
    <property type="entry name" value="METALLOPHOSPHOESTERASE, CALCINEURIN SUPERFAMILY"/>
    <property type="match status" value="1"/>
</dbReference>
<feature type="domain" description="Calcineurin-like phosphoesterase" evidence="3">
    <location>
        <begin position="30"/>
        <end position="235"/>
    </location>
</feature>
<feature type="chain" id="PRO_5016888348" evidence="2">
    <location>
        <begin position="21"/>
        <end position="325"/>
    </location>
</feature>
<dbReference type="PROSITE" id="PS51257">
    <property type="entry name" value="PROKAR_LIPOPROTEIN"/>
    <property type="match status" value="1"/>
</dbReference>